<dbReference type="AlphaFoldDB" id="A0A0G1U725"/>
<comment type="caution">
    <text evidence="2">The sequence shown here is derived from an EMBL/GenBank/DDBJ whole genome shotgun (WGS) entry which is preliminary data.</text>
</comment>
<keyword evidence="1" id="KW-0472">Membrane</keyword>
<organism evidence="2 3">
    <name type="scientific">Candidatus Wolfebacteria bacterium GW2011_GWA2_47_9b</name>
    <dbReference type="NCBI Taxonomy" id="1619005"/>
    <lineage>
        <taxon>Bacteria</taxon>
        <taxon>Candidatus Wolfeibacteriota</taxon>
    </lineage>
</organism>
<keyword evidence="1" id="KW-1133">Transmembrane helix</keyword>
<dbReference type="Proteomes" id="UP000033882">
    <property type="component" value="Unassembled WGS sequence"/>
</dbReference>
<evidence type="ECO:0000313" key="3">
    <source>
        <dbReference type="Proteomes" id="UP000033882"/>
    </source>
</evidence>
<evidence type="ECO:0000256" key="1">
    <source>
        <dbReference type="SAM" id="Phobius"/>
    </source>
</evidence>
<keyword evidence="1" id="KW-0812">Transmembrane</keyword>
<sequence length="200" mass="21526">MNEQIKKIIIIGGVIVITLAIGIWIGSVAFDPTGPLLTGENTYQAGWDAAKKRLADSGYAVPAAIEVLHMGGEVIEVRSNEVVLKIRPLEPLADPELDMRIVKIDANTIIYRAVQKDPIAYQKEVQEYNKKIQQSIGGPAAGAIIPPQMFLQEKILVSGIQKGDQILVGATQNVKEAKEFVAATITVQTLPAIAPPAPVQ</sequence>
<dbReference type="EMBL" id="LCPB01000007">
    <property type="protein sequence ID" value="KKU89916.1"/>
    <property type="molecule type" value="Genomic_DNA"/>
</dbReference>
<proteinExistence type="predicted"/>
<accession>A0A0G1U725</accession>
<name>A0A0G1U725_9BACT</name>
<reference evidence="2 3" key="1">
    <citation type="journal article" date="2015" name="Nature">
        <title>rRNA introns, odd ribosomes, and small enigmatic genomes across a large radiation of phyla.</title>
        <authorList>
            <person name="Brown C.T."/>
            <person name="Hug L.A."/>
            <person name="Thomas B.C."/>
            <person name="Sharon I."/>
            <person name="Castelle C.J."/>
            <person name="Singh A."/>
            <person name="Wilkins M.J."/>
            <person name="Williams K.H."/>
            <person name="Banfield J.F."/>
        </authorList>
    </citation>
    <scope>NUCLEOTIDE SEQUENCE [LARGE SCALE GENOMIC DNA]</scope>
</reference>
<protein>
    <submittedName>
        <fullName evidence="2">Uncharacterized protein</fullName>
    </submittedName>
</protein>
<feature type="transmembrane region" description="Helical" evidence="1">
    <location>
        <begin position="7"/>
        <end position="30"/>
    </location>
</feature>
<gene>
    <name evidence="2" type="ORF">UY19_C0007G0002</name>
</gene>
<evidence type="ECO:0000313" key="2">
    <source>
        <dbReference type="EMBL" id="KKU89916.1"/>
    </source>
</evidence>